<keyword evidence="1" id="KW-0812">Transmembrane</keyword>
<keyword evidence="3" id="KW-1185">Reference proteome</keyword>
<evidence type="ECO:0000313" key="3">
    <source>
        <dbReference type="Proteomes" id="UP000472260"/>
    </source>
</evidence>
<feature type="transmembrane region" description="Helical" evidence="1">
    <location>
        <begin position="39"/>
        <end position="57"/>
    </location>
</feature>
<reference evidence="2" key="2">
    <citation type="submission" date="2025-09" db="UniProtKB">
        <authorList>
            <consortium name="Ensembl"/>
        </authorList>
    </citation>
    <scope>IDENTIFICATION</scope>
</reference>
<accession>A0A671QDK9</accession>
<name>A0A671QDK9_9TELE</name>
<dbReference type="Proteomes" id="UP000472260">
    <property type="component" value="Unassembled WGS sequence"/>
</dbReference>
<evidence type="ECO:0000313" key="2">
    <source>
        <dbReference type="Ensembl" id="ENSSANP00000068759.1"/>
    </source>
</evidence>
<keyword evidence="1" id="KW-1133">Transmembrane helix</keyword>
<keyword evidence="1" id="KW-0472">Membrane</keyword>
<reference evidence="2" key="1">
    <citation type="submission" date="2025-08" db="UniProtKB">
        <authorList>
            <consortium name="Ensembl"/>
        </authorList>
    </citation>
    <scope>IDENTIFICATION</scope>
</reference>
<sequence>MIPGPVVHLVLCGFHFDSPRAHVQQQVQTSIQKLYCKKVHFCVLLATGVLSFLWLPVGEENKAVWFGGTEVEGDGAHAFGVPLG</sequence>
<dbReference type="AlphaFoldDB" id="A0A671QDK9"/>
<protein>
    <submittedName>
        <fullName evidence="2">Uncharacterized protein</fullName>
    </submittedName>
</protein>
<proteinExistence type="predicted"/>
<organism evidence="2 3">
    <name type="scientific">Sinocyclocheilus anshuiensis</name>
    <dbReference type="NCBI Taxonomy" id="1608454"/>
    <lineage>
        <taxon>Eukaryota</taxon>
        <taxon>Metazoa</taxon>
        <taxon>Chordata</taxon>
        <taxon>Craniata</taxon>
        <taxon>Vertebrata</taxon>
        <taxon>Euteleostomi</taxon>
        <taxon>Actinopterygii</taxon>
        <taxon>Neopterygii</taxon>
        <taxon>Teleostei</taxon>
        <taxon>Ostariophysi</taxon>
        <taxon>Cypriniformes</taxon>
        <taxon>Cyprinidae</taxon>
        <taxon>Cyprininae</taxon>
        <taxon>Sinocyclocheilus</taxon>
    </lineage>
</organism>
<evidence type="ECO:0000256" key="1">
    <source>
        <dbReference type="SAM" id="Phobius"/>
    </source>
</evidence>
<dbReference type="Ensembl" id="ENSSANT00000073080.1">
    <property type="protein sequence ID" value="ENSSANP00000068759.1"/>
    <property type="gene ID" value="ENSSANG00000034266.1"/>
</dbReference>